<accession>A0A7M7NQN9</accession>
<proteinExistence type="predicted"/>
<dbReference type="InterPro" id="IPR012340">
    <property type="entry name" value="NA-bd_OB-fold"/>
</dbReference>
<keyword evidence="2" id="KW-1185">Reference proteome</keyword>
<dbReference type="RefSeq" id="XP_030838116.1">
    <property type="nucleotide sequence ID" value="XM_030982256.1"/>
</dbReference>
<dbReference type="OrthoDB" id="10474251at2759"/>
<dbReference type="Proteomes" id="UP000007110">
    <property type="component" value="Unassembled WGS sequence"/>
</dbReference>
<evidence type="ECO:0000313" key="2">
    <source>
        <dbReference type="Proteomes" id="UP000007110"/>
    </source>
</evidence>
<reference evidence="2" key="1">
    <citation type="submission" date="2015-02" db="EMBL/GenBank/DDBJ databases">
        <title>Genome sequencing for Strongylocentrotus purpuratus.</title>
        <authorList>
            <person name="Murali S."/>
            <person name="Liu Y."/>
            <person name="Vee V."/>
            <person name="English A."/>
            <person name="Wang M."/>
            <person name="Skinner E."/>
            <person name="Han Y."/>
            <person name="Muzny D.M."/>
            <person name="Worley K.C."/>
            <person name="Gibbs R.A."/>
        </authorList>
    </citation>
    <scope>NUCLEOTIDE SEQUENCE</scope>
</reference>
<dbReference type="InParanoid" id="A0A7M7NQN9"/>
<dbReference type="EnsemblMetazoa" id="XM_030982256">
    <property type="protein sequence ID" value="XP_030838116"/>
    <property type="gene ID" value="LOC115922740"/>
</dbReference>
<organism evidence="1 2">
    <name type="scientific">Strongylocentrotus purpuratus</name>
    <name type="common">Purple sea urchin</name>
    <dbReference type="NCBI Taxonomy" id="7668"/>
    <lineage>
        <taxon>Eukaryota</taxon>
        <taxon>Metazoa</taxon>
        <taxon>Echinodermata</taxon>
        <taxon>Eleutherozoa</taxon>
        <taxon>Echinozoa</taxon>
        <taxon>Echinoidea</taxon>
        <taxon>Euechinoidea</taxon>
        <taxon>Echinacea</taxon>
        <taxon>Camarodonta</taxon>
        <taxon>Echinidea</taxon>
        <taxon>Strongylocentrotidae</taxon>
        <taxon>Strongylocentrotus</taxon>
    </lineage>
</organism>
<sequence>MVLLKLMVVEEFEERRKRDYSFLRGSVYERGSQKCVEMFCALSLSKEAETLMKLKANTFFLVQDVLETKSTEKQLRVTAKSKIFERGASFEVMEEVVKGYVSPDVISISEAKKSPNKRRVSICGVVTWASECRGEKRKVRELRMMEDGEEVKVMLWGNTANKVRRKDEDLKLVGMEVMVDGTSGVSIHSSPSTKIEGERISEDSIIACTDDGFPMEIVFESGATAQIPNDFGLSLEVLPVKVQIERDDNDEVVKIVEVQE</sequence>
<name>A0A7M7NQN9_STRPU</name>
<reference evidence="1" key="2">
    <citation type="submission" date="2021-01" db="UniProtKB">
        <authorList>
            <consortium name="EnsemblMetazoa"/>
        </authorList>
    </citation>
    <scope>IDENTIFICATION</scope>
</reference>
<dbReference type="AlphaFoldDB" id="A0A7M7NQN9"/>
<dbReference type="KEGG" id="spu:115922740"/>
<protein>
    <submittedName>
        <fullName evidence="1">Uncharacterized protein</fullName>
    </submittedName>
</protein>
<dbReference type="SUPFAM" id="SSF50249">
    <property type="entry name" value="Nucleic acid-binding proteins"/>
    <property type="match status" value="1"/>
</dbReference>
<dbReference type="Gene3D" id="2.40.50.140">
    <property type="entry name" value="Nucleic acid-binding proteins"/>
    <property type="match status" value="1"/>
</dbReference>
<dbReference type="GeneID" id="115922740"/>
<dbReference type="OMA" id="VTWASEC"/>
<evidence type="ECO:0000313" key="1">
    <source>
        <dbReference type="EnsemblMetazoa" id="XP_030838116"/>
    </source>
</evidence>